<dbReference type="GO" id="GO:1905135">
    <property type="term" value="P:biotin import across plasma membrane"/>
    <property type="evidence" value="ECO:0007669"/>
    <property type="project" value="TreeGrafter"/>
</dbReference>
<dbReference type="GO" id="GO:1901604">
    <property type="term" value="F:dethiobiotin transmembrane transporter activity"/>
    <property type="evidence" value="ECO:0007669"/>
    <property type="project" value="TreeGrafter"/>
</dbReference>
<evidence type="ECO:0000256" key="4">
    <source>
        <dbReference type="ARBA" id="ARBA00022989"/>
    </source>
</evidence>
<keyword evidence="2" id="KW-0813">Transport</keyword>
<evidence type="ECO:0000256" key="1">
    <source>
        <dbReference type="ARBA" id="ARBA00004141"/>
    </source>
</evidence>
<evidence type="ECO:0000256" key="3">
    <source>
        <dbReference type="ARBA" id="ARBA00022692"/>
    </source>
</evidence>
<feature type="transmembrane region" description="Helical" evidence="7">
    <location>
        <begin position="390"/>
        <end position="416"/>
    </location>
</feature>
<dbReference type="GO" id="GO:0005886">
    <property type="term" value="C:plasma membrane"/>
    <property type="evidence" value="ECO:0007669"/>
    <property type="project" value="TreeGrafter"/>
</dbReference>
<feature type="transmembrane region" description="Helical" evidence="7">
    <location>
        <begin position="286"/>
        <end position="306"/>
    </location>
</feature>
<comment type="subcellular location">
    <subcellularLocation>
        <location evidence="1">Membrane</location>
        <topology evidence="1">Multi-pass membrane protein</topology>
    </subcellularLocation>
</comment>
<evidence type="ECO:0000256" key="6">
    <source>
        <dbReference type="SAM" id="MobiDB-lite"/>
    </source>
</evidence>
<dbReference type="EMBL" id="RBNI01012260">
    <property type="protein sequence ID" value="RUP42854.1"/>
    <property type="molecule type" value="Genomic_DNA"/>
</dbReference>
<feature type="transmembrane region" description="Helical" evidence="7">
    <location>
        <begin position="98"/>
        <end position="115"/>
    </location>
</feature>
<protein>
    <submittedName>
        <fullName evidence="8">Major facilitator superfamily domain-containing protein</fullName>
    </submittedName>
</protein>
<keyword evidence="4 7" id="KW-1133">Transmembrane helix</keyword>
<name>A0A433CWB2_9FUNG</name>
<evidence type="ECO:0000256" key="7">
    <source>
        <dbReference type="SAM" id="Phobius"/>
    </source>
</evidence>
<gene>
    <name evidence="8" type="ORF">BC936DRAFT_137986</name>
</gene>
<dbReference type="InterPro" id="IPR011701">
    <property type="entry name" value="MFS"/>
</dbReference>
<dbReference type="GO" id="GO:0015295">
    <property type="term" value="F:solute:proton symporter activity"/>
    <property type="evidence" value="ECO:0007669"/>
    <property type="project" value="TreeGrafter"/>
</dbReference>
<keyword evidence="3 7" id="KW-0812">Transmembrane</keyword>
<proteinExistence type="predicted"/>
<dbReference type="InterPro" id="IPR036259">
    <property type="entry name" value="MFS_trans_sf"/>
</dbReference>
<keyword evidence="9" id="KW-1185">Reference proteome</keyword>
<dbReference type="PANTHER" id="PTHR43791">
    <property type="entry name" value="PERMEASE-RELATED"/>
    <property type="match status" value="1"/>
</dbReference>
<dbReference type="Gene3D" id="1.20.1250.20">
    <property type="entry name" value="MFS general substrate transporter like domains"/>
    <property type="match status" value="2"/>
</dbReference>
<dbReference type="GO" id="GO:0015225">
    <property type="term" value="F:biotin transmembrane transporter activity"/>
    <property type="evidence" value="ECO:0007669"/>
    <property type="project" value="TreeGrafter"/>
</dbReference>
<reference evidence="8 9" key="1">
    <citation type="journal article" date="2018" name="New Phytol.">
        <title>Phylogenomics of Endogonaceae and evolution of mycorrhizas within Mucoromycota.</title>
        <authorList>
            <person name="Chang Y."/>
            <person name="Desiro A."/>
            <person name="Na H."/>
            <person name="Sandor L."/>
            <person name="Lipzen A."/>
            <person name="Clum A."/>
            <person name="Barry K."/>
            <person name="Grigoriev I.V."/>
            <person name="Martin F.M."/>
            <person name="Stajich J.E."/>
            <person name="Smith M.E."/>
            <person name="Bonito G."/>
            <person name="Spatafora J.W."/>
        </authorList>
    </citation>
    <scope>NUCLEOTIDE SEQUENCE [LARGE SCALE GENOMIC DNA]</scope>
    <source>
        <strain evidence="8 9">GMNB39</strain>
    </source>
</reference>
<feature type="transmembrane region" description="Helical" evidence="7">
    <location>
        <begin position="188"/>
        <end position="209"/>
    </location>
</feature>
<accession>A0A433CWB2</accession>
<feature type="transmembrane region" description="Helical" evidence="7">
    <location>
        <begin position="351"/>
        <end position="370"/>
    </location>
</feature>
<feature type="compositionally biased region" description="Polar residues" evidence="6">
    <location>
        <begin position="1"/>
        <end position="17"/>
    </location>
</feature>
<feature type="transmembrane region" description="Helical" evidence="7">
    <location>
        <begin position="428"/>
        <end position="446"/>
    </location>
</feature>
<sequence>MSQIEKNFGETTGQTKQAPAGPGYSDEESVDLDSVDHAYTDEERALLRKLDWKIVLWLFVLYFLSVEDRVNVGFAMTMNTEQGHDLMAVAGLSPRQNNLGLALFYVAYIICELPSNLIMTRINPGLWIARIMTTWGVVTACMATIHSDWSFYLLRVLLGALEAGFWPGMGTCTLAGVPSEISSRIGSYYLAAPLSGAFGGLISAGIQLMDTDGGLLFLFSGLISIIFGVITIWYLPSTPTHTPKHFPFLTQSERALATTRLAHSTAPSKSWTARDLVPPLSDPKTYLFSILYFTPVMAATSLGYFIPKIVQQMGTFTSIQVSLISIPPYAFGGIVVTVATKLSDHCRQRGLFIIACAISAVIGFVVLSFADPLGASMAWTANTSQTPLAIAITTSIVSSLANFGALICTFALYSGWPADAPRYIGSNMINGGAMLLAAATAGYLKWDLGRQNRKMDREGVVGMRFIL</sequence>
<dbReference type="AlphaFoldDB" id="A0A433CWB2"/>
<dbReference type="PANTHER" id="PTHR43791:SF33">
    <property type="entry name" value="VITAMIN H TRANSPORTER 1"/>
    <property type="match status" value="1"/>
</dbReference>
<dbReference type="SUPFAM" id="SSF103473">
    <property type="entry name" value="MFS general substrate transporter"/>
    <property type="match status" value="1"/>
</dbReference>
<dbReference type="Pfam" id="PF07690">
    <property type="entry name" value="MFS_1"/>
    <property type="match status" value="1"/>
</dbReference>
<evidence type="ECO:0000313" key="9">
    <source>
        <dbReference type="Proteomes" id="UP000268093"/>
    </source>
</evidence>
<dbReference type="OrthoDB" id="2985014at2759"/>
<evidence type="ECO:0000256" key="5">
    <source>
        <dbReference type="ARBA" id="ARBA00023136"/>
    </source>
</evidence>
<feature type="transmembrane region" description="Helical" evidence="7">
    <location>
        <begin position="318"/>
        <end position="339"/>
    </location>
</feature>
<feature type="transmembrane region" description="Helical" evidence="7">
    <location>
        <begin position="127"/>
        <end position="146"/>
    </location>
</feature>
<comment type="caution">
    <text evidence="8">The sequence shown here is derived from an EMBL/GenBank/DDBJ whole genome shotgun (WGS) entry which is preliminary data.</text>
</comment>
<feature type="region of interest" description="Disordered" evidence="6">
    <location>
        <begin position="1"/>
        <end position="29"/>
    </location>
</feature>
<feature type="transmembrane region" description="Helical" evidence="7">
    <location>
        <begin position="215"/>
        <end position="235"/>
    </location>
</feature>
<organism evidence="8 9">
    <name type="scientific">Jimgerdemannia flammicorona</name>
    <dbReference type="NCBI Taxonomy" id="994334"/>
    <lineage>
        <taxon>Eukaryota</taxon>
        <taxon>Fungi</taxon>
        <taxon>Fungi incertae sedis</taxon>
        <taxon>Mucoromycota</taxon>
        <taxon>Mucoromycotina</taxon>
        <taxon>Endogonomycetes</taxon>
        <taxon>Endogonales</taxon>
        <taxon>Endogonaceae</taxon>
        <taxon>Jimgerdemannia</taxon>
    </lineage>
</organism>
<dbReference type="Proteomes" id="UP000268093">
    <property type="component" value="Unassembled WGS sequence"/>
</dbReference>
<keyword evidence="5 7" id="KW-0472">Membrane</keyword>
<feature type="transmembrane region" description="Helical" evidence="7">
    <location>
        <begin position="54"/>
        <end position="78"/>
    </location>
</feature>
<evidence type="ECO:0000256" key="2">
    <source>
        <dbReference type="ARBA" id="ARBA00022448"/>
    </source>
</evidence>
<evidence type="ECO:0000313" key="8">
    <source>
        <dbReference type="EMBL" id="RUP42854.1"/>
    </source>
</evidence>